<comment type="caution">
    <text evidence="1">The sequence shown here is derived from an EMBL/GenBank/DDBJ whole genome shotgun (WGS) entry which is preliminary data.</text>
</comment>
<accession>A0ABR2N290</accession>
<proteinExistence type="predicted"/>
<evidence type="ECO:0000313" key="2">
    <source>
        <dbReference type="Proteomes" id="UP001412067"/>
    </source>
</evidence>
<reference evidence="1 2" key="1">
    <citation type="journal article" date="2022" name="Nat. Plants">
        <title>Genomes of leafy and leafless Platanthera orchids illuminate the evolution of mycoheterotrophy.</title>
        <authorList>
            <person name="Li M.H."/>
            <person name="Liu K.W."/>
            <person name="Li Z."/>
            <person name="Lu H.C."/>
            <person name="Ye Q.L."/>
            <person name="Zhang D."/>
            <person name="Wang J.Y."/>
            <person name="Li Y.F."/>
            <person name="Zhong Z.M."/>
            <person name="Liu X."/>
            <person name="Yu X."/>
            <person name="Liu D.K."/>
            <person name="Tu X.D."/>
            <person name="Liu B."/>
            <person name="Hao Y."/>
            <person name="Liao X.Y."/>
            <person name="Jiang Y.T."/>
            <person name="Sun W.H."/>
            <person name="Chen J."/>
            <person name="Chen Y.Q."/>
            <person name="Ai Y."/>
            <person name="Zhai J.W."/>
            <person name="Wu S.S."/>
            <person name="Zhou Z."/>
            <person name="Hsiao Y.Y."/>
            <person name="Wu W.L."/>
            <person name="Chen Y.Y."/>
            <person name="Lin Y.F."/>
            <person name="Hsu J.L."/>
            <person name="Li C.Y."/>
            <person name="Wang Z.W."/>
            <person name="Zhao X."/>
            <person name="Zhong W.Y."/>
            <person name="Ma X.K."/>
            <person name="Ma L."/>
            <person name="Huang J."/>
            <person name="Chen G.Z."/>
            <person name="Huang M.Z."/>
            <person name="Huang L."/>
            <person name="Peng D.H."/>
            <person name="Luo Y.B."/>
            <person name="Zou S.Q."/>
            <person name="Chen S.P."/>
            <person name="Lan S."/>
            <person name="Tsai W.C."/>
            <person name="Van de Peer Y."/>
            <person name="Liu Z.J."/>
        </authorList>
    </citation>
    <scope>NUCLEOTIDE SEQUENCE [LARGE SCALE GENOMIC DNA]</scope>
    <source>
        <strain evidence="1">Lor288</strain>
    </source>
</reference>
<dbReference type="Proteomes" id="UP001412067">
    <property type="component" value="Unassembled WGS sequence"/>
</dbReference>
<sequence>MSSTAQVISLEGLRSIQRTLKVRDGPMSGHTWAPARVCFPEVKGGGYPVSAGMRDFFAHSTGSSPWERRNRGGLGILSWCDTGSRADSGIFAFFCDDWREVRGTAGAVEHRAQIIFFCIGRHPRHSSSLCSRGRSHDGGH</sequence>
<name>A0ABR2N290_9ASPA</name>
<keyword evidence="2" id="KW-1185">Reference proteome</keyword>
<dbReference type="EMBL" id="JBBWWR010000002">
    <property type="protein sequence ID" value="KAK8970044.1"/>
    <property type="molecule type" value="Genomic_DNA"/>
</dbReference>
<gene>
    <name evidence="1" type="ORF">KSP40_PGU019387</name>
</gene>
<organism evidence="1 2">
    <name type="scientific">Platanthera guangdongensis</name>
    <dbReference type="NCBI Taxonomy" id="2320717"/>
    <lineage>
        <taxon>Eukaryota</taxon>
        <taxon>Viridiplantae</taxon>
        <taxon>Streptophyta</taxon>
        <taxon>Embryophyta</taxon>
        <taxon>Tracheophyta</taxon>
        <taxon>Spermatophyta</taxon>
        <taxon>Magnoliopsida</taxon>
        <taxon>Liliopsida</taxon>
        <taxon>Asparagales</taxon>
        <taxon>Orchidaceae</taxon>
        <taxon>Orchidoideae</taxon>
        <taxon>Orchideae</taxon>
        <taxon>Orchidinae</taxon>
        <taxon>Platanthera</taxon>
    </lineage>
</organism>
<protein>
    <submittedName>
        <fullName evidence="1">Uncharacterized protein</fullName>
    </submittedName>
</protein>
<evidence type="ECO:0000313" key="1">
    <source>
        <dbReference type="EMBL" id="KAK8970044.1"/>
    </source>
</evidence>